<dbReference type="Pfam" id="PF13487">
    <property type="entry name" value="HD_5"/>
    <property type="match status" value="1"/>
</dbReference>
<sequence>MQYLIRPANLHDTTVAYELNVSWTDYSGPKSSLSEFGEKHSPTFNTMLGDPSTSLSESARLAALHRYAVLDTPPEAAFDRAVQVAAQVYGVPIALVSLVDSRRQWFKACYGVDMRETDRSVSMCTHALDHDGVLVVPDTMQDERFVGNPLVTGPLHIRFYAGAPLLTPDGLKVGTLCILDTVPREFLTLEQMAILQALADGVISELELRRTLAEQARERRVHAAVVKASLDAIIIVDHDGCILEWNPAAEHLLGHTRVNVLGEQLMTLIVPAHHHDRYRRGIAHLVQEHTTSQRRLETPILHCAGHAIHCEYTITSFWVDDEPMYTVYIRDLTEVRAAREAMDASHALLRAVVDSVPETIFVKNLDRQYVLINTTGAARLGQPMEAILGRTDEDYFPASVAARRMRDKIVLETGTRMIAEFTEQFPDGTHRHFWTSKDVYRDPSGNVAGLIGAAFDITERKRNEATIRVHNQTLQDQVEEAQFEILARLARAAEYRDDDTGDHMNRVAMTAAGIARELKLPDDTVSLIRRAAPMHDVGKIGISDSILLKPGRLTPEEFEVVKSHTTIGAGILEGGHSPLVTVAEEIARTHHERWDGTGYPSGLVGEAIPITGRIVAVADVLDALTSDRPYKRAWPFEAAMAEIRAQAGRHFDPRVVAALERLTRADHPR</sequence>
<dbReference type="InterPro" id="IPR003018">
    <property type="entry name" value="GAF"/>
</dbReference>
<feature type="domain" description="PAS" evidence="1">
    <location>
        <begin position="218"/>
        <end position="289"/>
    </location>
</feature>
<dbReference type="SUPFAM" id="SSF55781">
    <property type="entry name" value="GAF domain-like"/>
    <property type="match status" value="1"/>
</dbReference>
<evidence type="ECO:0000259" key="3">
    <source>
        <dbReference type="PROSITE" id="PS51831"/>
    </source>
</evidence>
<protein>
    <recommendedName>
        <fullName evidence="7">PAS domain S-box protein</fullName>
    </recommendedName>
</protein>
<evidence type="ECO:0000313" key="5">
    <source>
        <dbReference type="EMBL" id="GGK43470.1"/>
    </source>
</evidence>
<dbReference type="InterPro" id="IPR037522">
    <property type="entry name" value="HD_GYP_dom"/>
</dbReference>
<dbReference type="NCBIfam" id="TIGR00229">
    <property type="entry name" value="sensory_box"/>
    <property type="match status" value="2"/>
</dbReference>
<dbReference type="PANTHER" id="PTHR45228">
    <property type="entry name" value="CYCLIC DI-GMP PHOSPHODIESTERASE TM_0186-RELATED"/>
    <property type="match status" value="1"/>
</dbReference>
<keyword evidence="6" id="KW-1185">Reference proteome</keyword>
<feature type="domain" description="HD" evidence="3">
    <location>
        <begin position="500"/>
        <end position="624"/>
    </location>
</feature>
<dbReference type="CDD" id="cd00077">
    <property type="entry name" value="HDc"/>
    <property type="match status" value="1"/>
</dbReference>
<dbReference type="SUPFAM" id="SSF109604">
    <property type="entry name" value="HD-domain/PDEase-like"/>
    <property type="match status" value="1"/>
</dbReference>
<dbReference type="Gene3D" id="1.10.3210.10">
    <property type="entry name" value="Hypothetical protein af1432"/>
    <property type="match status" value="1"/>
</dbReference>
<evidence type="ECO:0000313" key="6">
    <source>
        <dbReference type="Proteomes" id="UP000647587"/>
    </source>
</evidence>
<dbReference type="InterPro" id="IPR000014">
    <property type="entry name" value="PAS"/>
</dbReference>
<evidence type="ECO:0000259" key="2">
    <source>
        <dbReference type="PROSITE" id="PS50113"/>
    </source>
</evidence>
<dbReference type="InterPro" id="IPR000700">
    <property type="entry name" value="PAS-assoc_C"/>
</dbReference>
<evidence type="ECO:0008006" key="7">
    <source>
        <dbReference type="Google" id="ProtNLM"/>
    </source>
</evidence>
<name>A0ABQ2F363_9DEIO</name>
<gene>
    <name evidence="5" type="ORF">GCM10008955_41530</name>
</gene>
<comment type="caution">
    <text evidence="5">The sequence shown here is derived from an EMBL/GenBank/DDBJ whole genome shotgun (WGS) entry which is preliminary data.</text>
</comment>
<dbReference type="PROSITE" id="PS51831">
    <property type="entry name" value="HD"/>
    <property type="match status" value="1"/>
</dbReference>
<feature type="domain" description="PAS" evidence="1">
    <location>
        <begin position="345"/>
        <end position="391"/>
    </location>
</feature>
<dbReference type="SUPFAM" id="SSF55785">
    <property type="entry name" value="PYP-like sensor domain (PAS domain)"/>
    <property type="match status" value="2"/>
</dbReference>
<feature type="domain" description="PAC" evidence="2">
    <location>
        <begin position="417"/>
        <end position="469"/>
    </location>
</feature>
<dbReference type="Pfam" id="PF01590">
    <property type="entry name" value="GAF"/>
    <property type="match status" value="1"/>
</dbReference>
<dbReference type="SMART" id="SM00065">
    <property type="entry name" value="GAF"/>
    <property type="match status" value="1"/>
</dbReference>
<dbReference type="InterPro" id="IPR013656">
    <property type="entry name" value="PAS_4"/>
</dbReference>
<dbReference type="Pfam" id="PF00989">
    <property type="entry name" value="PAS"/>
    <property type="match status" value="1"/>
</dbReference>
<dbReference type="InterPro" id="IPR035965">
    <property type="entry name" value="PAS-like_dom_sf"/>
</dbReference>
<proteinExistence type="predicted"/>
<dbReference type="InterPro" id="IPR052020">
    <property type="entry name" value="Cyclic_di-GMP/3'3'-cGAMP_PDE"/>
</dbReference>
<dbReference type="PROSITE" id="PS50113">
    <property type="entry name" value="PAC"/>
    <property type="match status" value="1"/>
</dbReference>
<organism evidence="5 6">
    <name type="scientific">Deinococcus malanensis</name>
    <dbReference type="NCBI Taxonomy" id="1706855"/>
    <lineage>
        <taxon>Bacteria</taxon>
        <taxon>Thermotogati</taxon>
        <taxon>Deinococcota</taxon>
        <taxon>Deinococci</taxon>
        <taxon>Deinococcales</taxon>
        <taxon>Deinococcaceae</taxon>
        <taxon>Deinococcus</taxon>
    </lineage>
</organism>
<dbReference type="Gene3D" id="3.30.450.40">
    <property type="match status" value="1"/>
</dbReference>
<dbReference type="InterPro" id="IPR013767">
    <property type="entry name" value="PAS_fold"/>
</dbReference>
<dbReference type="Pfam" id="PF08448">
    <property type="entry name" value="PAS_4"/>
    <property type="match status" value="1"/>
</dbReference>
<reference evidence="6" key="1">
    <citation type="journal article" date="2019" name="Int. J. Syst. Evol. Microbiol.">
        <title>The Global Catalogue of Microorganisms (GCM) 10K type strain sequencing project: providing services to taxonomists for standard genome sequencing and annotation.</title>
        <authorList>
            <consortium name="The Broad Institute Genomics Platform"/>
            <consortium name="The Broad Institute Genome Sequencing Center for Infectious Disease"/>
            <person name="Wu L."/>
            <person name="Ma J."/>
        </authorList>
    </citation>
    <scope>NUCLEOTIDE SEQUENCE [LARGE SCALE GENOMIC DNA]</scope>
    <source>
        <strain evidence="6">JCM 30331</strain>
    </source>
</reference>
<dbReference type="PROSITE" id="PS51832">
    <property type="entry name" value="HD_GYP"/>
    <property type="match status" value="1"/>
</dbReference>
<dbReference type="Gene3D" id="3.30.450.20">
    <property type="entry name" value="PAS domain"/>
    <property type="match status" value="2"/>
</dbReference>
<accession>A0ABQ2F363</accession>
<dbReference type="SMART" id="SM00471">
    <property type="entry name" value="HDc"/>
    <property type="match status" value="1"/>
</dbReference>
<dbReference type="Proteomes" id="UP000647587">
    <property type="component" value="Unassembled WGS sequence"/>
</dbReference>
<feature type="domain" description="HD-GYP" evidence="4">
    <location>
        <begin position="478"/>
        <end position="669"/>
    </location>
</feature>
<evidence type="ECO:0000259" key="4">
    <source>
        <dbReference type="PROSITE" id="PS51832"/>
    </source>
</evidence>
<dbReference type="InterPro" id="IPR003607">
    <property type="entry name" value="HD/PDEase_dom"/>
</dbReference>
<dbReference type="CDD" id="cd00130">
    <property type="entry name" value="PAS"/>
    <property type="match status" value="1"/>
</dbReference>
<dbReference type="PANTHER" id="PTHR45228:SF1">
    <property type="entry name" value="CYCLIC DI-GMP PHOSPHODIESTERASE TM_0186"/>
    <property type="match status" value="1"/>
</dbReference>
<dbReference type="EMBL" id="BMPP01000039">
    <property type="protein sequence ID" value="GGK43470.1"/>
    <property type="molecule type" value="Genomic_DNA"/>
</dbReference>
<dbReference type="InterPro" id="IPR006674">
    <property type="entry name" value="HD_domain"/>
</dbReference>
<dbReference type="SMART" id="SM00091">
    <property type="entry name" value="PAS"/>
    <property type="match status" value="2"/>
</dbReference>
<dbReference type="PROSITE" id="PS50112">
    <property type="entry name" value="PAS"/>
    <property type="match status" value="2"/>
</dbReference>
<evidence type="ECO:0000259" key="1">
    <source>
        <dbReference type="PROSITE" id="PS50112"/>
    </source>
</evidence>
<dbReference type="InterPro" id="IPR029016">
    <property type="entry name" value="GAF-like_dom_sf"/>
</dbReference>